<evidence type="ECO:0000313" key="3">
    <source>
        <dbReference type="Proteomes" id="UP000031599"/>
    </source>
</evidence>
<feature type="compositionally biased region" description="Basic and acidic residues" evidence="1">
    <location>
        <begin position="71"/>
        <end position="80"/>
    </location>
</feature>
<dbReference type="EMBL" id="JMCC02000029">
    <property type="protein sequence ID" value="KIG17028.1"/>
    <property type="molecule type" value="Genomic_DNA"/>
</dbReference>
<feature type="region of interest" description="Disordered" evidence="1">
    <location>
        <begin position="1"/>
        <end position="80"/>
    </location>
</feature>
<gene>
    <name evidence="2" type="ORF">DB30_03625</name>
</gene>
<name>A0A0C2A0V3_9BACT</name>
<organism evidence="2 3">
    <name type="scientific">Enhygromyxa salina</name>
    <dbReference type="NCBI Taxonomy" id="215803"/>
    <lineage>
        <taxon>Bacteria</taxon>
        <taxon>Pseudomonadati</taxon>
        <taxon>Myxococcota</taxon>
        <taxon>Polyangia</taxon>
        <taxon>Nannocystales</taxon>
        <taxon>Nannocystaceae</taxon>
        <taxon>Enhygromyxa</taxon>
    </lineage>
</organism>
<feature type="compositionally biased region" description="Basic residues" evidence="1">
    <location>
        <begin position="37"/>
        <end position="47"/>
    </location>
</feature>
<dbReference type="Proteomes" id="UP000031599">
    <property type="component" value="Unassembled WGS sequence"/>
</dbReference>
<feature type="compositionally biased region" description="Basic residues" evidence="1">
    <location>
        <begin position="61"/>
        <end position="70"/>
    </location>
</feature>
<reference evidence="2 3" key="1">
    <citation type="submission" date="2014-12" db="EMBL/GenBank/DDBJ databases">
        <title>Genome assembly of Enhygromyxa salina DSM 15201.</title>
        <authorList>
            <person name="Sharma G."/>
            <person name="Subramanian S."/>
        </authorList>
    </citation>
    <scope>NUCLEOTIDE SEQUENCE [LARGE SCALE GENOMIC DNA]</scope>
    <source>
        <strain evidence="2 3">DSM 15201</strain>
    </source>
</reference>
<sequence length="80" mass="9152">MTPRPRIPTISKIASRRQPAPRSRRCWTPNDSPVGACKHHARHRRTHGGQSPRNELLSPRGCRRARRRSRARVESGRLGV</sequence>
<protein>
    <submittedName>
        <fullName evidence="2">Uncharacterized protein</fullName>
    </submittedName>
</protein>
<dbReference type="AlphaFoldDB" id="A0A0C2A0V3"/>
<evidence type="ECO:0000256" key="1">
    <source>
        <dbReference type="SAM" id="MobiDB-lite"/>
    </source>
</evidence>
<accession>A0A0C2A0V3</accession>
<evidence type="ECO:0000313" key="2">
    <source>
        <dbReference type="EMBL" id="KIG17028.1"/>
    </source>
</evidence>
<proteinExistence type="predicted"/>
<comment type="caution">
    <text evidence="2">The sequence shown here is derived from an EMBL/GenBank/DDBJ whole genome shotgun (WGS) entry which is preliminary data.</text>
</comment>